<name>A0A192YA38_9CAUD</name>
<dbReference type="EMBL" id="KX078569">
    <property type="protein sequence ID" value="ANM46584.1"/>
    <property type="molecule type" value="Genomic_DNA"/>
</dbReference>
<keyword evidence="2" id="KW-1185">Reference proteome</keyword>
<dbReference type="GeneID" id="29059392"/>
<dbReference type="SUPFAM" id="SSF52833">
    <property type="entry name" value="Thioredoxin-like"/>
    <property type="match status" value="1"/>
</dbReference>
<evidence type="ECO:0000313" key="2">
    <source>
        <dbReference type="Proteomes" id="UP000203816"/>
    </source>
</evidence>
<protein>
    <submittedName>
        <fullName evidence="1">Glutaredoxin</fullName>
    </submittedName>
</protein>
<reference evidence="1 2" key="1">
    <citation type="submission" date="2016-04" db="EMBL/GenBank/DDBJ databases">
        <title>Comparative genomics of Morganella phages MP1 and MP2 define new clades among the T4 and T7-like Viruses.</title>
        <authorList>
            <person name="Pinto G."/>
            <person name="Oliveira A."/>
            <person name="Malgorzata L."/>
            <person name="Kropinski A."/>
            <person name="Azeredo J."/>
        </authorList>
    </citation>
    <scope>NUCLEOTIDE SEQUENCE [LARGE SCALE GENOMIC DNA]</scope>
</reference>
<dbReference type="RefSeq" id="YP_009279911.1">
    <property type="nucleotide sequence ID" value="NC_031020.1"/>
</dbReference>
<dbReference type="KEGG" id="vg:29059392"/>
<dbReference type="Proteomes" id="UP000203816">
    <property type="component" value="Segment"/>
</dbReference>
<dbReference type="OrthoDB" id="18964at10239"/>
<sequence length="91" mass="10585">MITIYGVPKDVGRCYACNEAVRICEESGIDYKFIPVLYKTEDGFDYNRDTIISLAKKMNKTNLSIIYPQIFDDEKYIGGLLKFKEHRGYDE</sequence>
<gene>
    <name evidence="1" type="ORF">MP1_gp0054</name>
</gene>
<organism evidence="1 2">
    <name type="scientific">Morganella phage vB_MmoM_MP1</name>
    <dbReference type="NCBI Taxonomy" id="1852628"/>
    <lineage>
        <taxon>Viruses</taxon>
        <taxon>Duplodnaviria</taxon>
        <taxon>Heunggongvirae</taxon>
        <taxon>Uroviricota</taxon>
        <taxon>Caudoviricetes</taxon>
        <taxon>Pantevenvirales</taxon>
        <taxon>Straboviridae</taxon>
        <taxon>Gualtarvirus</taxon>
        <taxon>Gualtarvirus mp1</taxon>
    </lineage>
</organism>
<evidence type="ECO:0000313" key="1">
    <source>
        <dbReference type="EMBL" id="ANM46584.1"/>
    </source>
</evidence>
<proteinExistence type="predicted"/>
<dbReference type="InterPro" id="IPR036249">
    <property type="entry name" value="Thioredoxin-like_sf"/>
</dbReference>
<dbReference type="Gene3D" id="3.40.30.10">
    <property type="entry name" value="Glutaredoxin"/>
    <property type="match status" value="1"/>
</dbReference>
<accession>A0A192YA38</accession>